<dbReference type="OrthoDB" id="122578at2"/>
<gene>
    <name evidence="4" type="ORF">SAMN05421819_0026</name>
</gene>
<dbReference type="AlphaFoldDB" id="A0A1H5S0G5"/>
<feature type="modified residue" description="4-aspartylphosphate" evidence="2">
    <location>
        <position position="57"/>
    </location>
</feature>
<dbReference type="Proteomes" id="UP000236728">
    <property type="component" value="Unassembled WGS sequence"/>
</dbReference>
<proteinExistence type="predicted"/>
<keyword evidence="5" id="KW-1185">Reference proteome</keyword>
<dbReference type="EMBL" id="FNVA01000001">
    <property type="protein sequence ID" value="SEF43980.1"/>
    <property type="molecule type" value="Genomic_DNA"/>
</dbReference>
<dbReference type="GO" id="GO:0000160">
    <property type="term" value="P:phosphorelay signal transduction system"/>
    <property type="evidence" value="ECO:0007669"/>
    <property type="project" value="InterPro"/>
</dbReference>
<evidence type="ECO:0000256" key="2">
    <source>
        <dbReference type="PROSITE-ProRule" id="PRU00169"/>
    </source>
</evidence>
<evidence type="ECO:0000256" key="1">
    <source>
        <dbReference type="ARBA" id="ARBA00022553"/>
    </source>
</evidence>
<dbReference type="Pfam" id="PF00072">
    <property type="entry name" value="Response_reg"/>
    <property type="match status" value="1"/>
</dbReference>
<reference evidence="4 5" key="1">
    <citation type="submission" date="2016-10" db="EMBL/GenBank/DDBJ databases">
        <authorList>
            <person name="de Groot N.N."/>
        </authorList>
    </citation>
    <scope>NUCLEOTIDE SEQUENCE [LARGE SCALE GENOMIC DNA]</scope>
    <source>
        <strain evidence="4 5">DSM 22489</strain>
    </source>
</reference>
<dbReference type="PROSITE" id="PS50110">
    <property type="entry name" value="RESPONSE_REGULATORY"/>
    <property type="match status" value="1"/>
</dbReference>
<evidence type="ECO:0000313" key="5">
    <source>
        <dbReference type="Proteomes" id="UP000236728"/>
    </source>
</evidence>
<dbReference type="PANTHER" id="PTHR44591">
    <property type="entry name" value="STRESS RESPONSE REGULATOR PROTEIN 1"/>
    <property type="match status" value="1"/>
</dbReference>
<protein>
    <submittedName>
        <fullName evidence="4">Response regulator receiver domain-containing protein</fullName>
    </submittedName>
</protein>
<keyword evidence="1 2" id="KW-0597">Phosphoprotein</keyword>
<feature type="domain" description="Response regulatory" evidence="3">
    <location>
        <begin position="8"/>
        <end position="120"/>
    </location>
</feature>
<dbReference type="SMART" id="SM00448">
    <property type="entry name" value="REC"/>
    <property type="match status" value="1"/>
</dbReference>
<dbReference type="InterPro" id="IPR011006">
    <property type="entry name" value="CheY-like_superfamily"/>
</dbReference>
<dbReference type="Gene3D" id="3.40.50.2300">
    <property type="match status" value="1"/>
</dbReference>
<accession>A0A1H5S0G5</accession>
<dbReference type="RefSeq" id="WP_103931023.1">
    <property type="nucleotide sequence ID" value="NZ_FNVA01000001.1"/>
</dbReference>
<name>A0A1H5S0G5_9BACT</name>
<sequence>MTLVAERKLMIVDDESSIRTTLSQIFTERGYMVRSASDGFAALALIEDSAPDILLSDLNMPGMSGFELLSVVRRIHPAIYVVATSGAFSGKTVPDGIAADAFYEKATSLGFLFEALKQGVESDGKAARASNLPTTQWMIPSGRLPSNSFYVLMGCPRCLRAFPKVLAETTPVACRTECRYCGATISYAIAPMPGPTSGANLDLHFSHGAIDIDGDSLRFDLPSGDHSKSN</sequence>
<dbReference type="InterPro" id="IPR050595">
    <property type="entry name" value="Bact_response_regulator"/>
</dbReference>
<dbReference type="PANTHER" id="PTHR44591:SF3">
    <property type="entry name" value="RESPONSE REGULATORY DOMAIN-CONTAINING PROTEIN"/>
    <property type="match status" value="1"/>
</dbReference>
<evidence type="ECO:0000259" key="3">
    <source>
        <dbReference type="PROSITE" id="PS50110"/>
    </source>
</evidence>
<dbReference type="CDD" id="cd00156">
    <property type="entry name" value="REC"/>
    <property type="match status" value="1"/>
</dbReference>
<dbReference type="SUPFAM" id="SSF52172">
    <property type="entry name" value="CheY-like"/>
    <property type="match status" value="1"/>
</dbReference>
<organism evidence="4 5">
    <name type="scientific">Bryocella elongata</name>
    <dbReference type="NCBI Taxonomy" id="863522"/>
    <lineage>
        <taxon>Bacteria</taxon>
        <taxon>Pseudomonadati</taxon>
        <taxon>Acidobacteriota</taxon>
        <taxon>Terriglobia</taxon>
        <taxon>Terriglobales</taxon>
        <taxon>Acidobacteriaceae</taxon>
        <taxon>Bryocella</taxon>
    </lineage>
</organism>
<evidence type="ECO:0000313" key="4">
    <source>
        <dbReference type="EMBL" id="SEF43980.1"/>
    </source>
</evidence>
<dbReference type="InterPro" id="IPR001789">
    <property type="entry name" value="Sig_transdc_resp-reg_receiver"/>
</dbReference>